<gene>
    <name evidence="19" type="primary">cobS</name>
    <name evidence="20" type="ORF">KYD98_03840</name>
</gene>
<comment type="catalytic activity">
    <reaction evidence="18 19">
        <text>alpha-ribazole 5'-phosphate + adenosylcob(III)inamide-GDP = adenosylcob(III)alamin 5'-phosphate + GMP + H(+)</text>
        <dbReference type="Rhea" id="RHEA:23560"/>
        <dbReference type="ChEBI" id="CHEBI:15378"/>
        <dbReference type="ChEBI" id="CHEBI:57918"/>
        <dbReference type="ChEBI" id="CHEBI:58115"/>
        <dbReference type="ChEBI" id="CHEBI:60487"/>
        <dbReference type="ChEBI" id="CHEBI:60493"/>
        <dbReference type="EC" id="2.7.8.26"/>
    </reaction>
</comment>
<evidence type="ECO:0000256" key="13">
    <source>
        <dbReference type="ARBA" id="ARBA00023136"/>
    </source>
</evidence>
<keyword evidence="13 19" id="KW-0472">Membrane</keyword>
<feature type="transmembrane region" description="Helical" evidence="19">
    <location>
        <begin position="228"/>
        <end position="250"/>
    </location>
</feature>
<feature type="transmembrane region" description="Helical" evidence="19">
    <location>
        <begin position="36"/>
        <end position="55"/>
    </location>
</feature>
<dbReference type="RefSeq" id="WP_219778263.1">
    <property type="nucleotide sequence ID" value="NZ_JAHXPT010000002.1"/>
</dbReference>
<keyword evidence="11 19" id="KW-0460">Magnesium</keyword>
<evidence type="ECO:0000313" key="20">
    <source>
        <dbReference type="EMBL" id="MBW6409213.1"/>
    </source>
</evidence>
<keyword evidence="7 19" id="KW-1003">Cell membrane</keyword>
<evidence type="ECO:0000256" key="7">
    <source>
        <dbReference type="ARBA" id="ARBA00022475"/>
    </source>
</evidence>
<keyword evidence="21" id="KW-1185">Reference proteome</keyword>
<dbReference type="HAMAP" id="MF_00719">
    <property type="entry name" value="CobS"/>
    <property type="match status" value="1"/>
</dbReference>
<evidence type="ECO:0000256" key="8">
    <source>
        <dbReference type="ARBA" id="ARBA00022573"/>
    </source>
</evidence>
<evidence type="ECO:0000256" key="16">
    <source>
        <dbReference type="ARBA" id="ARBA00032853"/>
    </source>
</evidence>
<organism evidence="20 21">
    <name type="scientific">Clostridium weizhouense</name>
    <dbReference type="NCBI Taxonomy" id="2859781"/>
    <lineage>
        <taxon>Bacteria</taxon>
        <taxon>Bacillati</taxon>
        <taxon>Bacillota</taxon>
        <taxon>Clostridia</taxon>
        <taxon>Eubacteriales</taxon>
        <taxon>Clostridiaceae</taxon>
        <taxon>Clostridium</taxon>
    </lineage>
</organism>
<feature type="transmembrane region" description="Helical" evidence="19">
    <location>
        <begin position="62"/>
        <end position="82"/>
    </location>
</feature>
<comment type="pathway">
    <text evidence="3 19">Cofactor biosynthesis; adenosylcobalamin biosynthesis; adenosylcobalamin from cob(II)yrinate a,c-diamide: step 7/7.</text>
</comment>
<dbReference type="EMBL" id="JAHXPT010000002">
    <property type="protein sequence ID" value="MBW6409213.1"/>
    <property type="molecule type" value="Genomic_DNA"/>
</dbReference>
<evidence type="ECO:0000256" key="15">
    <source>
        <dbReference type="ARBA" id="ARBA00032605"/>
    </source>
</evidence>
<keyword evidence="10 19" id="KW-0812">Transmembrane</keyword>
<evidence type="ECO:0000256" key="5">
    <source>
        <dbReference type="ARBA" id="ARBA00013200"/>
    </source>
</evidence>
<feature type="transmembrane region" description="Helical" evidence="19">
    <location>
        <begin position="140"/>
        <end position="163"/>
    </location>
</feature>
<feature type="transmembrane region" description="Helical" evidence="19">
    <location>
        <begin position="111"/>
        <end position="133"/>
    </location>
</feature>
<dbReference type="PANTHER" id="PTHR34148">
    <property type="entry name" value="ADENOSYLCOBINAMIDE-GDP RIBAZOLETRANSFERASE"/>
    <property type="match status" value="1"/>
</dbReference>
<evidence type="ECO:0000256" key="1">
    <source>
        <dbReference type="ARBA" id="ARBA00001946"/>
    </source>
</evidence>
<comment type="catalytic activity">
    <reaction evidence="17 19">
        <text>alpha-ribazole + adenosylcob(III)inamide-GDP = adenosylcob(III)alamin + GMP + H(+)</text>
        <dbReference type="Rhea" id="RHEA:16049"/>
        <dbReference type="ChEBI" id="CHEBI:10329"/>
        <dbReference type="ChEBI" id="CHEBI:15378"/>
        <dbReference type="ChEBI" id="CHEBI:18408"/>
        <dbReference type="ChEBI" id="CHEBI:58115"/>
        <dbReference type="ChEBI" id="CHEBI:60487"/>
        <dbReference type="EC" id="2.7.8.26"/>
    </reaction>
</comment>
<comment type="cofactor">
    <cofactor evidence="1 19">
        <name>Mg(2+)</name>
        <dbReference type="ChEBI" id="CHEBI:18420"/>
    </cofactor>
</comment>
<comment type="caution">
    <text evidence="20">The sequence shown here is derived from an EMBL/GenBank/DDBJ whole genome shotgun (WGS) entry which is preliminary data.</text>
</comment>
<evidence type="ECO:0000256" key="9">
    <source>
        <dbReference type="ARBA" id="ARBA00022679"/>
    </source>
</evidence>
<protein>
    <recommendedName>
        <fullName evidence="6 19">Adenosylcobinamide-GDP ribazoletransferase</fullName>
        <ecNumber evidence="5 19">2.7.8.26</ecNumber>
    </recommendedName>
    <alternativeName>
        <fullName evidence="16 19">Cobalamin synthase</fullName>
    </alternativeName>
    <alternativeName>
        <fullName evidence="15 19">Cobalamin-5'-phosphate synthase</fullName>
    </alternativeName>
</protein>
<evidence type="ECO:0000256" key="14">
    <source>
        <dbReference type="ARBA" id="ARBA00025228"/>
    </source>
</evidence>
<dbReference type="PANTHER" id="PTHR34148:SF1">
    <property type="entry name" value="ADENOSYLCOBINAMIDE-GDP RIBAZOLETRANSFERASE"/>
    <property type="match status" value="1"/>
</dbReference>
<reference evidence="20 21" key="1">
    <citation type="submission" date="2021-07" db="EMBL/GenBank/DDBJ databases">
        <title>Clostridium weizhouense sp. nov., an anaerobic bacterium isolated from activated sludge of Petroleum wastewater.</title>
        <authorList>
            <person name="Li Q."/>
        </authorList>
    </citation>
    <scope>NUCLEOTIDE SEQUENCE [LARGE SCALE GENOMIC DNA]</scope>
    <source>
        <strain evidence="20 21">YB-6</strain>
    </source>
</reference>
<keyword evidence="9 19" id="KW-0808">Transferase</keyword>
<evidence type="ECO:0000313" key="21">
    <source>
        <dbReference type="Proteomes" id="UP001519921"/>
    </source>
</evidence>
<evidence type="ECO:0000256" key="19">
    <source>
        <dbReference type="HAMAP-Rule" id="MF_00719"/>
    </source>
</evidence>
<evidence type="ECO:0000256" key="3">
    <source>
        <dbReference type="ARBA" id="ARBA00004663"/>
    </source>
</evidence>
<name>A0ABS7AMB0_9CLOT</name>
<evidence type="ECO:0000256" key="2">
    <source>
        <dbReference type="ARBA" id="ARBA00004651"/>
    </source>
</evidence>
<dbReference type="InterPro" id="IPR003805">
    <property type="entry name" value="CobS"/>
</dbReference>
<proteinExistence type="inferred from homology"/>
<dbReference type="Proteomes" id="UP001519921">
    <property type="component" value="Unassembled WGS sequence"/>
</dbReference>
<comment type="similarity">
    <text evidence="4 19">Belongs to the CobS family.</text>
</comment>
<dbReference type="EC" id="2.7.8.26" evidence="5 19"/>
<keyword evidence="8 19" id="KW-0169">Cobalamin biosynthesis</keyword>
<feature type="transmembrane region" description="Helical" evidence="19">
    <location>
        <begin position="183"/>
        <end position="216"/>
    </location>
</feature>
<evidence type="ECO:0000256" key="11">
    <source>
        <dbReference type="ARBA" id="ARBA00022842"/>
    </source>
</evidence>
<evidence type="ECO:0000256" key="6">
    <source>
        <dbReference type="ARBA" id="ARBA00015850"/>
    </source>
</evidence>
<evidence type="ECO:0000256" key="10">
    <source>
        <dbReference type="ARBA" id="ARBA00022692"/>
    </source>
</evidence>
<comment type="function">
    <text evidence="14 19">Joins adenosylcobinamide-GDP and alpha-ribazole to generate adenosylcobalamin (Ado-cobalamin). Also synthesizes adenosylcobalamin 5'-phosphate from adenosylcobinamide-GDP and alpha-ribazole 5'-phosphate.</text>
</comment>
<keyword evidence="12 19" id="KW-1133">Transmembrane helix</keyword>
<accession>A0ABS7AMB0</accession>
<evidence type="ECO:0000256" key="18">
    <source>
        <dbReference type="ARBA" id="ARBA00049504"/>
    </source>
</evidence>
<evidence type="ECO:0000256" key="12">
    <source>
        <dbReference type="ARBA" id="ARBA00022989"/>
    </source>
</evidence>
<evidence type="ECO:0000256" key="17">
    <source>
        <dbReference type="ARBA" id="ARBA00048623"/>
    </source>
</evidence>
<comment type="subcellular location">
    <subcellularLocation>
        <location evidence="2 19">Cell membrane</location>
        <topology evidence="2 19">Multi-pass membrane protein</topology>
    </subcellularLocation>
</comment>
<feature type="transmembrane region" description="Helical" evidence="19">
    <location>
        <begin position="7"/>
        <end position="24"/>
    </location>
</feature>
<sequence>MKKLIKGLIMCLSMFTIIPMPYVEWDDDGAKNMMKFYPLIGGIVGAVWVGIFYILNFFNISLILKSVLLMVVPFIVTGMLHLDGFMDVCDAILSRRERKEKLRILKDSATGAFAVIALIILFFVQFGSMYSFLEKRNNPYILILIPIVSRCIAGYFLISKITIKESLLGSYFKKGTGIKDKTILLTALVLTYFISCMFLKSIGIIIVPTICLIITFCVNKCIKELGGISGDVAGFSLVMGEIAGLLVAGIF</sequence>
<evidence type="ECO:0000256" key="4">
    <source>
        <dbReference type="ARBA" id="ARBA00010561"/>
    </source>
</evidence>
<dbReference type="Pfam" id="PF02654">
    <property type="entry name" value="CobS"/>
    <property type="match status" value="1"/>
</dbReference>